<protein>
    <recommendedName>
        <fullName evidence="1">GmrSD restriction endonucleases N-terminal domain-containing protein</fullName>
    </recommendedName>
</protein>
<organism evidence="2 3">
    <name type="scientific">Planococcus lenghuensis</name>
    <dbReference type="NCBI Taxonomy" id="2213202"/>
    <lineage>
        <taxon>Bacteria</taxon>
        <taxon>Bacillati</taxon>
        <taxon>Bacillota</taxon>
        <taxon>Bacilli</taxon>
        <taxon>Bacillales</taxon>
        <taxon>Caryophanaceae</taxon>
        <taxon>Planococcus</taxon>
    </lineage>
</organism>
<dbReference type="PANTHER" id="PTHR37292:SF2">
    <property type="entry name" value="DUF262 DOMAIN-CONTAINING PROTEIN"/>
    <property type="match status" value="1"/>
</dbReference>
<feature type="domain" description="GmrSD restriction endonucleases N-terminal" evidence="1">
    <location>
        <begin position="21"/>
        <end position="221"/>
    </location>
</feature>
<evidence type="ECO:0000259" key="1">
    <source>
        <dbReference type="Pfam" id="PF03235"/>
    </source>
</evidence>
<dbReference type="KEGG" id="pmar:B0X71_03835"/>
<accession>A0A1Q2KW29</accession>
<dbReference type="AlphaFoldDB" id="A0A1Q2KW29"/>
<dbReference type="PANTHER" id="PTHR37292">
    <property type="entry name" value="VNG6097C"/>
    <property type="match status" value="1"/>
</dbReference>
<dbReference type="Pfam" id="PF03235">
    <property type="entry name" value="GmrSD_N"/>
    <property type="match status" value="1"/>
</dbReference>
<gene>
    <name evidence="2" type="ORF">B0X71_03835</name>
</gene>
<reference evidence="2 3" key="1">
    <citation type="submission" date="2017-02" db="EMBL/GenBank/DDBJ databases">
        <title>The complete genomic sequence of a novel cold adapted crude oil-degrading bacterium Planococcus qaidamina Y42.</title>
        <authorList>
            <person name="Yang R."/>
        </authorList>
    </citation>
    <scope>NUCLEOTIDE SEQUENCE [LARGE SCALE GENOMIC DNA]</scope>
    <source>
        <strain evidence="2 3">Y42</strain>
    </source>
</reference>
<evidence type="ECO:0000313" key="3">
    <source>
        <dbReference type="Proteomes" id="UP000188184"/>
    </source>
</evidence>
<sequence>MSGQYESKYTSNQYTFSQLSGRVKVPTFQRRLVWSTAQRHEFIETLNMGYPFGSVLIYKYESRDEVTLIDGLQRFSTILDYQKHPENYIATEGFEEKLLKIISSRLSDSDKKDVKALRKIKKQLNVHVKETLSNKDRKSTFLSNAIKSDDLLKGYYDSTMVEEIIELQDLIEETKENFLKVDQILIPTIEFLGDVSELAKVFENLNKGGKKLTKYQVFAAQWYNDVIELNDKKYNSLVLEEVIKRYETLNKNREIKIEKFSSEKMREERSINLSEFCYALGKIIINSSPVFYSDRNSSQVEDLADELGYSTLGVILGIDNRRLYTIQNQIYIINSPDFIEDLVGKIIFIYGQINTHFEKYLSRPHTEKKYENKKISNFKFLSYFADLWSGNFQIADGTVKGSTNGASAKFSNTLKNFIYFYIFDALRGNWGNAGDARLNSFYLNSKTYEIKLSKDSLEDELNNWWEERTVFGSINFDDMSKLLYTVLQSFYKDRYVQGRDYEYEHIIVKKKVEDKYKELNIPAGTLGNMMFLEKSWNRRKKDINLYDAELETGQLTQEFIDNNLYPTQSNIVVAEKDLSNNNAAMANRLIKERGKSLIDLLLFELYK</sequence>
<dbReference type="RefSeq" id="WP_198038683.1">
    <property type="nucleotide sequence ID" value="NZ_CP019640.1"/>
</dbReference>
<proteinExistence type="predicted"/>
<keyword evidence="3" id="KW-1185">Reference proteome</keyword>
<dbReference type="Proteomes" id="UP000188184">
    <property type="component" value="Chromosome"/>
</dbReference>
<evidence type="ECO:0000313" key="2">
    <source>
        <dbReference type="EMBL" id="AQQ52324.1"/>
    </source>
</evidence>
<dbReference type="InterPro" id="IPR004919">
    <property type="entry name" value="GmrSD_N"/>
</dbReference>
<dbReference type="EMBL" id="CP019640">
    <property type="protein sequence ID" value="AQQ52324.1"/>
    <property type="molecule type" value="Genomic_DNA"/>
</dbReference>
<name>A0A1Q2KW29_9BACL</name>